<name>A0ABV3X4N8_9FIRM</name>
<proteinExistence type="predicted"/>
<feature type="chain" id="PRO_5045689937" evidence="1">
    <location>
        <begin position="30"/>
        <end position="200"/>
    </location>
</feature>
<sequence length="200" mass="21544">MKLKKIFGLAFAFCAIAAGAALTSSTASAAVYTYTNKEDGYSIMCPMKPLGVLPASVLHENSKGSVLVFANDGYKINKAWIIIPDGFNNNDLPDLTKLSDKDAEALAEKLDENGAYAYIDVLPVTAKSKGVFAVTAKEIMIDTDGDGTPDTEAKADTQMVVMFFRSPKGRPFKVELIDNPEIVPQHVSEFRAGVSTLKDI</sequence>
<evidence type="ECO:0000313" key="2">
    <source>
        <dbReference type="EMBL" id="MEX5284488.1"/>
    </source>
</evidence>
<evidence type="ECO:0000256" key="1">
    <source>
        <dbReference type="SAM" id="SignalP"/>
    </source>
</evidence>
<dbReference type="Proteomes" id="UP001559623">
    <property type="component" value="Unassembled WGS sequence"/>
</dbReference>
<comment type="caution">
    <text evidence="2">The sequence shown here is derived from an EMBL/GenBank/DDBJ whole genome shotgun (WGS) entry which is preliminary data.</text>
</comment>
<feature type="signal peptide" evidence="1">
    <location>
        <begin position="1"/>
        <end position="29"/>
    </location>
</feature>
<organism evidence="2 3">
    <name type="scientific">Selenomonas sputigena</name>
    <dbReference type="NCBI Taxonomy" id="69823"/>
    <lineage>
        <taxon>Bacteria</taxon>
        <taxon>Bacillati</taxon>
        <taxon>Bacillota</taxon>
        <taxon>Negativicutes</taxon>
        <taxon>Selenomonadales</taxon>
        <taxon>Selenomonadaceae</taxon>
        <taxon>Selenomonas</taxon>
    </lineage>
</organism>
<gene>
    <name evidence="2" type="ORF">QCO44_02355</name>
</gene>
<protein>
    <submittedName>
        <fullName evidence="2">Uncharacterized protein</fullName>
    </submittedName>
</protein>
<reference evidence="2 3" key="1">
    <citation type="submission" date="2023-04" db="EMBL/GenBank/DDBJ databases">
        <title>Genome Sequence of Selenomonas sputigena ATCC 33150.</title>
        <authorList>
            <person name="Miller D.P."/>
            <person name="Anvari S."/>
            <person name="Polson S.W."/>
            <person name="Macdonald M."/>
            <person name="Mcdowell J.V."/>
        </authorList>
    </citation>
    <scope>NUCLEOTIDE SEQUENCE [LARGE SCALE GENOMIC DNA]</scope>
    <source>
        <strain evidence="2 3">ATCC 33150</strain>
    </source>
</reference>
<evidence type="ECO:0000313" key="3">
    <source>
        <dbReference type="Proteomes" id="UP001559623"/>
    </source>
</evidence>
<accession>A0ABV3X4N8</accession>
<keyword evidence="3" id="KW-1185">Reference proteome</keyword>
<keyword evidence="1" id="KW-0732">Signal</keyword>
<dbReference type="EMBL" id="JARVLH010000001">
    <property type="protein sequence ID" value="MEX5284488.1"/>
    <property type="molecule type" value="Genomic_DNA"/>
</dbReference>
<dbReference type="RefSeq" id="WP_368846195.1">
    <property type="nucleotide sequence ID" value="NZ_CP194411.1"/>
</dbReference>